<evidence type="ECO:0000313" key="2">
    <source>
        <dbReference type="Proteomes" id="UP000680206"/>
    </source>
</evidence>
<dbReference type="Proteomes" id="UP000680206">
    <property type="component" value="Unassembled WGS sequence"/>
</dbReference>
<comment type="caution">
    <text evidence="1">The sequence shown here is derived from an EMBL/GenBank/DDBJ whole genome shotgun (WGS) entry which is preliminary data.</text>
</comment>
<proteinExistence type="predicted"/>
<evidence type="ECO:0000313" key="1">
    <source>
        <dbReference type="EMBL" id="MBO2461154.1"/>
    </source>
</evidence>
<gene>
    <name evidence="1" type="ORF">J4709_26575</name>
</gene>
<dbReference type="EMBL" id="JAGEPF010000016">
    <property type="protein sequence ID" value="MBO2461154.1"/>
    <property type="molecule type" value="Genomic_DNA"/>
</dbReference>
<reference evidence="1 2" key="1">
    <citation type="submission" date="2021-03" db="EMBL/GenBank/DDBJ databases">
        <title>Actinomadura violae sp. nov., isolated from lichen in Thailand.</title>
        <authorList>
            <person name="Kanchanasin P."/>
            <person name="Saeng-In P."/>
            <person name="Phongsopitanun W."/>
            <person name="Yuki M."/>
            <person name="Kudo T."/>
            <person name="Ohkuma M."/>
            <person name="Tanasupawat S."/>
        </authorList>
    </citation>
    <scope>NUCLEOTIDE SEQUENCE [LARGE SCALE GENOMIC DNA]</scope>
    <source>
        <strain evidence="1 2">LCR2-06</strain>
    </source>
</reference>
<protein>
    <submittedName>
        <fullName evidence="1">Uncharacterized protein</fullName>
    </submittedName>
</protein>
<dbReference type="RefSeq" id="WP_208244515.1">
    <property type="nucleotide sequence ID" value="NZ_JAGEPF010000016.1"/>
</dbReference>
<organism evidence="1 2">
    <name type="scientific">Actinomadura violacea</name>
    <dbReference type="NCBI Taxonomy" id="2819934"/>
    <lineage>
        <taxon>Bacteria</taxon>
        <taxon>Bacillati</taxon>
        <taxon>Actinomycetota</taxon>
        <taxon>Actinomycetes</taxon>
        <taxon>Streptosporangiales</taxon>
        <taxon>Thermomonosporaceae</taxon>
        <taxon>Actinomadura</taxon>
    </lineage>
</organism>
<keyword evidence="2" id="KW-1185">Reference proteome</keyword>
<name>A0ABS3RYP2_9ACTN</name>
<accession>A0ABS3RYP2</accession>
<sequence length="146" mass="15542">MKTIICALNAADADEAAAALAVESGDRVHTHQLSRITGADTCDVTVTSGFARRPDAFETWQLVRTAVEQMDAPPILPTHPPLINALYTTDIDPRTVETLSALIEPFADDGGHTVSVADAARTFAVVLERTQAAYESALERAHAGES</sequence>